<dbReference type="AlphaFoldDB" id="A0A4Q1BPR2"/>
<keyword evidence="3" id="KW-1185">Reference proteome</keyword>
<sequence>MSQTTPDVSDIRLQRITPVDGDDEIDIPGTLQEHCVDFEWTIVRPLCMIPESWRQSSSSPDVLLEILHVKTGIDWTKKVPKTDTGAPSHPSAESQLESHFLFGQEPQSCLGIIDATRREVRDLKLATKSLEGILKSASKGGECLFADILGKYLRDYHTTLGDVRKELHSLWENRTHCIMATLMLPKSSKEGEEFIKQIMWHISRSNCQLHITNQQLWSARKSLRKAFLSLNDAAQDLSERTSIDCPPPSPLPSESEPANMLPQLM</sequence>
<feature type="region of interest" description="Disordered" evidence="1">
    <location>
        <begin position="239"/>
        <end position="265"/>
    </location>
</feature>
<dbReference type="VEuPathDB" id="FungiDB:TREMEDRAFT_61490"/>
<evidence type="ECO:0000313" key="2">
    <source>
        <dbReference type="EMBL" id="RXK39820.1"/>
    </source>
</evidence>
<protein>
    <submittedName>
        <fullName evidence="2">Uncharacterized protein</fullName>
    </submittedName>
</protein>
<dbReference type="EMBL" id="SDIL01000026">
    <property type="protein sequence ID" value="RXK39820.1"/>
    <property type="molecule type" value="Genomic_DNA"/>
</dbReference>
<organism evidence="2 3">
    <name type="scientific">Tremella mesenterica</name>
    <name type="common">Jelly fungus</name>
    <dbReference type="NCBI Taxonomy" id="5217"/>
    <lineage>
        <taxon>Eukaryota</taxon>
        <taxon>Fungi</taxon>
        <taxon>Dikarya</taxon>
        <taxon>Basidiomycota</taxon>
        <taxon>Agaricomycotina</taxon>
        <taxon>Tremellomycetes</taxon>
        <taxon>Tremellales</taxon>
        <taxon>Tremellaceae</taxon>
        <taxon>Tremella</taxon>
    </lineage>
</organism>
<name>A0A4Q1BPR2_TREME</name>
<comment type="caution">
    <text evidence="2">The sequence shown here is derived from an EMBL/GenBank/DDBJ whole genome shotgun (WGS) entry which is preliminary data.</text>
</comment>
<dbReference type="InParanoid" id="A0A4Q1BPR2"/>
<gene>
    <name evidence="2" type="ORF">M231_02875</name>
</gene>
<dbReference type="Proteomes" id="UP000289152">
    <property type="component" value="Unassembled WGS sequence"/>
</dbReference>
<evidence type="ECO:0000313" key="3">
    <source>
        <dbReference type="Proteomes" id="UP000289152"/>
    </source>
</evidence>
<accession>A0A4Q1BPR2</accession>
<reference evidence="2 3" key="1">
    <citation type="submission" date="2016-06" db="EMBL/GenBank/DDBJ databases">
        <title>Evolution of pathogenesis and genome organization in the Tremellales.</title>
        <authorList>
            <person name="Cuomo C."/>
            <person name="Litvintseva A."/>
            <person name="Heitman J."/>
            <person name="Chen Y."/>
            <person name="Sun S."/>
            <person name="Springer D."/>
            <person name="Dromer F."/>
            <person name="Young S."/>
            <person name="Zeng Q."/>
            <person name="Chapman S."/>
            <person name="Gujja S."/>
            <person name="Saif S."/>
            <person name="Birren B."/>
        </authorList>
    </citation>
    <scope>NUCLEOTIDE SEQUENCE [LARGE SCALE GENOMIC DNA]</scope>
    <source>
        <strain evidence="2 3">ATCC 28783</strain>
    </source>
</reference>
<proteinExistence type="predicted"/>
<evidence type="ECO:0000256" key="1">
    <source>
        <dbReference type="SAM" id="MobiDB-lite"/>
    </source>
</evidence>